<dbReference type="InterPro" id="IPR011008">
    <property type="entry name" value="Dimeric_a/b-barrel"/>
</dbReference>
<dbReference type="AlphaFoldDB" id="A0A2S3ZG41"/>
<dbReference type="GO" id="GO:0004497">
    <property type="term" value="F:monooxygenase activity"/>
    <property type="evidence" value="ECO:0007669"/>
    <property type="project" value="UniProtKB-KW"/>
</dbReference>
<dbReference type="InterPro" id="IPR007138">
    <property type="entry name" value="ABM_dom"/>
</dbReference>
<comment type="caution">
    <text evidence="2">The sequence shown here is derived from an EMBL/GenBank/DDBJ whole genome shotgun (WGS) entry which is preliminary data.</text>
</comment>
<protein>
    <submittedName>
        <fullName evidence="2">Monooxygenase</fullName>
    </submittedName>
</protein>
<name>A0A2S3ZG41_9MICO</name>
<evidence type="ECO:0000313" key="2">
    <source>
        <dbReference type="EMBL" id="POH66337.1"/>
    </source>
</evidence>
<keyword evidence="2" id="KW-0503">Monooxygenase</keyword>
<evidence type="ECO:0000259" key="1">
    <source>
        <dbReference type="Pfam" id="PF03992"/>
    </source>
</evidence>
<accession>A0A2S3ZG41</accession>
<dbReference type="OrthoDB" id="7867302at2"/>
<reference evidence="2 3" key="1">
    <citation type="submission" date="2018-01" db="EMBL/GenBank/DDBJ databases">
        <title>Cryobacterium sp. nov., from glaciers in China.</title>
        <authorList>
            <person name="Liu Q."/>
            <person name="Xin Y.-H."/>
        </authorList>
    </citation>
    <scope>NUCLEOTIDE SEQUENCE [LARGE SCALE GENOMIC DNA]</scope>
    <source>
        <strain evidence="2 3">TMB1-8</strain>
    </source>
</reference>
<proteinExistence type="predicted"/>
<dbReference type="RefSeq" id="WP_103430800.1">
    <property type="nucleotide sequence ID" value="NZ_PPXF01000037.1"/>
</dbReference>
<dbReference type="EMBL" id="PPXF01000037">
    <property type="protein sequence ID" value="POH66337.1"/>
    <property type="molecule type" value="Genomic_DNA"/>
</dbReference>
<organism evidence="2 3">
    <name type="scientific">Cryobacterium zongtaii</name>
    <dbReference type="NCBI Taxonomy" id="1259217"/>
    <lineage>
        <taxon>Bacteria</taxon>
        <taxon>Bacillati</taxon>
        <taxon>Actinomycetota</taxon>
        <taxon>Actinomycetes</taxon>
        <taxon>Micrococcales</taxon>
        <taxon>Microbacteriaceae</taxon>
        <taxon>Cryobacterium</taxon>
    </lineage>
</organism>
<dbReference type="Proteomes" id="UP000237104">
    <property type="component" value="Unassembled WGS sequence"/>
</dbReference>
<dbReference type="Gene3D" id="3.30.70.100">
    <property type="match status" value="1"/>
</dbReference>
<gene>
    <name evidence="2" type="ORF">C3B59_07845</name>
</gene>
<sequence>MTAIVHLDLRLDPAALETVPALLNEVLTATRAWPGNEGLEVIVDDADPAHVIVVEHWATAADHDAYAAWRTTPEGVSRLGEVLVAPPVKTVFSGRIPLAL</sequence>
<keyword evidence="2" id="KW-0560">Oxidoreductase</keyword>
<feature type="domain" description="ABM" evidence="1">
    <location>
        <begin position="4"/>
        <end position="66"/>
    </location>
</feature>
<dbReference type="SUPFAM" id="SSF54909">
    <property type="entry name" value="Dimeric alpha+beta barrel"/>
    <property type="match status" value="1"/>
</dbReference>
<evidence type="ECO:0000313" key="3">
    <source>
        <dbReference type="Proteomes" id="UP000237104"/>
    </source>
</evidence>
<dbReference type="Pfam" id="PF03992">
    <property type="entry name" value="ABM"/>
    <property type="match status" value="1"/>
</dbReference>